<accession>A0A4V6HS09</accession>
<sequence precursor="true">MKGRMKPAICCTVSALTLSMAVSMVSMAKEMPNAGTSNIQDQTQESDWNYRAVADVTDELFIRSMGSENGKIIGYLPSAGGAYVLEKGDDWTKVRSGDVVGYIKTEYLAFGQDAKKLAEVYGTPGVEISWDGVNIFNNADPAAKIVDTVNRGEGYEYTSNDGTWVNIQLDNSKSAYVPAEDVKETLLLETAVPTDDYVAPVSAYSNGNYTSNSTNQTSGNNGSANTGNSDNSQNVNNVPETETTWTETPQTETTWTEAPQTEAAWTEAPQTETAWTEAPQTETTWTEAHQTETTWTEAPETEAPVTETPATEAPATEAPETESNASSSASADDLTLLASIIYCEAGNQPRDGKVAVGAVVMNRVASSSFAGNIRDVIYESGQFMPTWDGSMSSALANGVPSDCYEAAQAALNGENPVGGALYFNTGSGKGIKIGAHQFY</sequence>
<protein>
    <submittedName>
        <fullName evidence="4">Germination-specific amidase</fullName>
    </submittedName>
</protein>
<comment type="caution">
    <text evidence="4">The sequence shown here is derived from an EMBL/GenBank/DDBJ whole genome shotgun (WGS) entry which is preliminary data.</text>
</comment>
<evidence type="ECO:0000313" key="5">
    <source>
        <dbReference type="Proteomes" id="UP000306509"/>
    </source>
</evidence>
<evidence type="ECO:0000256" key="2">
    <source>
        <dbReference type="SAM" id="SignalP"/>
    </source>
</evidence>
<reference evidence="4 5" key="1">
    <citation type="journal article" date="2019" name="Anaerobe">
        <title>Detection of Robinsoniella peoriensis in multiple bone samples of a trauma patient.</title>
        <authorList>
            <person name="Schrottner P."/>
            <person name="Hartwich K."/>
            <person name="Bunk B."/>
            <person name="Schober I."/>
            <person name="Helbig S."/>
            <person name="Rudolph W.W."/>
            <person name="Gunzer F."/>
        </authorList>
    </citation>
    <scope>NUCLEOTIDE SEQUENCE [LARGE SCALE GENOMIC DNA]</scope>
    <source>
        <strain evidence="4 5">DSM 106044</strain>
    </source>
</reference>
<feature type="compositionally biased region" description="Low complexity" evidence="1">
    <location>
        <begin position="280"/>
        <end position="330"/>
    </location>
</feature>
<evidence type="ECO:0000259" key="3">
    <source>
        <dbReference type="SMART" id="SM00287"/>
    </source>
</evidence>
<feature type="region of interest" description="Disordered" evidence="1">
    <location>
        <begin position="208"/>
        <end position="330"/>
    </location>
</feature>
<keyword evidence="5" id="KW-1185">Reference proteome</keyword>
<dbReference type="GO" id="GO:0016787">
    <property type="term" value="F:hydrolase activity"/>
    <property type="evidence" value="ECO:0007669"/>
    <property type="project" value="InterPro"/>
</dbReference>
<dbReference type="AlphaFoldDB" id="A0A4V6HS09"/>
<feature type="compositionally biased region" description="Low complexity" evidence="1">
    <location>
        <begin position="239"/>
        <end position="269"/>
    </location>
</feature>
<dbReference type="Proteomes" id="UP000306509">
    <property type="component" value="Unassembled WGS sequence"/>
</dbReference>
<dbReference type="InterPro" id="IPR003646">
    <property type="entry name" value="SH3-like_bac-type"/>
</dbReference>
<dbReference type="InterPro" id="IPR011105">
    <property type="entry name" value="Cell_wall_hydrolase_SleB"/>
</dbReference>
<feature type="domain" description="SH3b" evidence="3">
    <location>
        <begin position="51"/>
        <end position="112"/>
    </location>
</feature>
<dbReference type="InterPro" id="IPR042047">
    <property type="entry name" value="SleB_dom1"/>
</dbReference>
<feature type="compositionally biased region" description="Low complexity" evidence="1">
    <location>
        <begin position="208"/>
        <end position="232"/>
    </location>
</feature>
<keyword evidence="2" id="KW-0732">Signal</keyword>
<feature type="signal peptide" evidence="2">
    <location>
        <begin position="1"/>
        <end position="28"/>
    </location>
</feature>
<dbReference type="SMART" id="SM00287">
    <property type="entry name" value="SH3b"/>
    <property type="match status" value="2"/>
</dbReference>
<dbReference type="EMBL" id="QGQD01000043">
    <property type="protein sequence ID" value="TLD01118.1"/>
    <property type="molecule type" value="Genomic_DNA"/>
</dbReference>
<dbReference type="Gene3D" id="2.30.30.40">
    <property type="entry name" value="SH3 Domains"/>
    <property type="match status" value="2"/>
</dbReference>
<dbReference type="RefSeq" id="WP_138002354.1">
    <property type="nucleotide sequence ID" value="NZ_QGQD01000043.1"/>
</dbReference>
<evidence type="ECO:0000256" key="1">
    <source>
        <dbReference type="SAM" id="MobiDB-lite"/>
    </source>
</evidence>
<proteinExistence type="predicted"/>
<dbReference type="Pfam" id="PF07486">
    <property type="entry name" value="Hydrolase_2"/>
    <property type="match status" value="1"/>
</dbReference>
<name>A0A4V6HS09_9FIRM</name>
<dbReference type="Gene3D" id="1.10.10.2520">
    <property type="entry name" value="Cell wall hydrolase SleB, domain 1"/>
    <property type="match status" value="1"/>
</dbReference>
<dbReference type="STRING" id="180332.GCA_000797495_04846"/>
<feature type="chain" id="PRO_5020861521" evidence="2">
    <location>
        <begin position="29"/>
        <end position="439"/>
    </location>
</feature>
<gene>
    <name evidence="4" type="primary">sleB_2</name>
    <name evidence="4" type="ORF">DSM106044_01909</name>
</gene>
<organism evidence="4 5">
    <name type="scientific">Robinsoniella peoriensis</name>
    <dbReference type="NCBI Taxonomy" id="180332"/>
    <lineage>
        <taxon>Bacteria</taxon>
        <taxon>Bacillati</taxon>
        <taxon>Bacillota</taxon>
        <taxon>Clostridia</taxon>
        <taxon>Lachnospirales</taxon>
        <taxon>Lachnospiraceae</taxon>
        <taxon>Robinsoniella</taxon>
    </lineage>
</organism>
<feature type="domain" description="SH3b" evidence="3">
    <location>
        <begin position="123"/>
        <end position="185"/>
    </location>
</feature>
<evidence type="ECO:0000313" key="4">
    <source>
        <dbReference type="EMBL" id="TLD01118.1"/>
    </source>
</evidence>